<evidence type="ECO:0000313" key="3">
    <source>
        <dbReference type="Proteomes" id="UP001222325"/>
    </source>
</evidence>
<reference evidence="2" key="1">
    <citation type="submission" date="2023-03" db="EMBL/GenBank/DDBJ databases">
        <title>Massive genome expansion in bonnet fungi (Mycena s.s.) driven by repeated elements and novel gene families across ecological guilds.</title>
        <authorList>
            <consortium name="Lawrence Berkeley National Laboratory"/>
            <person name="Harder C.B."/>
            <person name="Miyauchi S."/>
            <person name="Viragh M."/>
            <person name="Kuo A."/>
            <person name="Thoen E."/>
            <person name="Andreopoulos B."/>
            <person name="Lu D."/>
            <person name="Skrede I."/>
            <person name="Drula E."/>
            <person name="Henrissat B."/>
            <person name="Morin E."/>
            <person name="Kohler A."/>
            <person name="Barry K."/>
            <person name="LaButti K."/>
            <person name="Morin E."/>
            <person name="Salamov A."/>
            <person name="Lipzen A."/>
            <person name="Mereny Z."/>
            <person name="Hegedus B."/>
            <person name="Baldrian P."/>
            <person name="Stursova M."/>
            <person name="Weitz H."/>
            <person name="Taylor A."/>
            <person name="Grigoriev I.V."/>
            <person name="Nagy L.G."/>
            <person name="Martin F."/>
            <person name="Kauserud H."/>
        </authorList>
    </citation>
    <scope>NUCLEOTIDE SEQUENCE</scope>
    <source>
        <strain evidence="2">CBHHK173m</strain>
    </source>
</reference>
<evidence type="ECO:0000256" key="1">
    <source>
        <dbReference type="SAM" id="MobiDB-lite"/>
    </source>
</evidence>
<feature type="region of interest" description="Disordered" evidence="1">
    <location>
        <begin position="336"/>
        <end position="377"/>
    </location>
</feature>
<protein>
    <submittedName>
        <fullName evidence="2">Uncharacterized protein</fullName>
    </submittedName>
</protein>
<proteinExistence type="predicted"/>
<dbReference type="EMBL" id="JARJCN010000028">
    <property type="protein sequence ID" value="KAJ7087549.1"/>
    <property type="molecule type" value="Genomic_DNA"/>
</dbReference>
<organism evidence="2 3">
    <name type="scientific">Mycena belliarum</name>
    <dbReference type="NCBI Taxonomy" id="1033014"/>
    <lineage>
        <taxon>Eukaryota</taxon>
        <taxon>Fungi</taxon>
        <taxon>Dikarya</taxon>
        <taxon>Basidiomycota</taxon>
        <taxon>Agaricomycotina</taxon>
        <taxon>Agaricomycetes</taxon>
        <taxon>Agaricomycetidae</taxon>
        <taxon>Agaricales</taxon>
        <taxon>Marasmiineae</taxon>
        <taxon>Mycenaceae</taxon>
        <taxon>Mycena</taxon>
    </lineage>
</organism>
<evidence type="ECO:0000313" key="2">
    <source>
        <dbReference type="EMBL" id="KAJ7087549.1"/>
    </source>
</evidence>
<comment type="caution">
    <text evidence="2">The sequence shown here is derived from an EMBL/GenBank/DDBJ whole genome shotgun (WGS) entry which is preliminary data.</text>
</comment>
<gene>
    <name evidence="2" type="ORF">B0H15DRAFT_297609</name>
</gene>
<name>A0AAD6XQL4_9AGAR</name>
<keyword evidence="3" id="KW-1185">Reference proteome</keyword>
<dbReference type="AlphaFoldDB" id="A0AAD6XQL4"/>
<dbReference type="Proteomes" id="UP001222325">
    <property type="component" value="Unassembled WGS sequence"/>
</dbReference>
<sequence>MSLRIRAGFGGCDTSTPVFERRGAGGRIMCGSKISAEPSYNLKTGRHLHSGTTTKWPAGVMLLMSGECQPSAACLHDIQATCGTLSTRTFTLVLLPSPLQKHAQQRARIRGPPLPRVQEIRELGSRVAVGDYGRITQGRRGLAFWRKNGTFLKEGNIFADGQAQAHGIPGPTEFGGDAAEGETWVVSQNAQQIDVAASLGGTTALADCRATGAFRFAAGRGAVLVMQNDVVRAIAPPGALRRLLAAPRMRGLVVVAEVHACASYARLLTARGGGTVALGLRVAPAATAPAAAAAAAVSATWVRSVGSGNFRAGVDGRGERRYCPLFRLVSLDEKAVSTGMRGEEEEEDGLDGEPPLPDAEPPWGICDARNPPSGSKR</sequence>
<accession>A0AAD6XQL4</accession>